<accession>A0A7D5L9E9</accession>
<organism evidence="1 2">
    <name type="scientific">Halorarum salinum</name>
    <dbReference type="NCBI Taxonomy" id="2743089"/>
    <lineage>
        <taxon>Archaea</taxon>
        <taxon>Methanobacteriati</taxon>
        <taxon>Methanobacteriota</taxon>
        <taxon>Stenosarchaea group</taxon>
        <taxon>Halobacteria</taxon>
        <taxon>Halobacteriales</taxon>
        <taxon>Haloferacaceae</taxon>
        <taxon>Halorarum</taxon>
    </lineage>
</organism>
<dbReference type="KEGG" id="halu:HUG12_05805"/>
<protein>
    <submittedName>
        <fullName evidence="1">Uncharacterized protein</fullName>
    </submittedName>
</protein>
<dbReference type="AlphaFoldDB" id="A0A7D5L9E9"/>
<dbReference type="RefSeq" id="WP_179267858.1">
    <property type="nucleotide sequence ID" value="NZ_CP058579.1"/>
</dbReference>
<name>A0A7D5L9E9_9EURY</name>
<proteinExistence type="predicted"/>
<evidence type="ECO:0000313" key="2">
    <source>
        <dbReference type="Proteomes" id="UP000509626"/>
    </source>
</evidence>
<evidence type="ECO:0000313" key="1">
    <source>
        <dbReference type="EMBL" id="QLG61273.1"/>
    </source>
</evidence>
<dbReference type="EMBL" id="CP058579">
    <property type="protein sequence ID" value="QLG61273.1"/>
    <property type="molecule type" value="Genomic_DNA"/>
</dbReference>
<sequence>MNDTDPYEEEAAVTREFERELESLLVNAFARGAVVEGTWEISGSVGAVPEWTVEIVKSAGAETEYDPDLIE</sequence>
<gene>
    <name evidence="1" type="ORF">HUG12_05805</name>
</gene>
<dbReference type="GeneID" id="56036954"/>
<reference evidence="1 2" key="1">
    <citation type="submission" date="2020-06" db="EMBL/GenBank/DDBJ databases">
        <title>NJ-3-1, isolated from saline soil.</title>
        <authorList>
            <person name="Cui H.L."/>
            <person name="Shi X."/>
        </authorList>
    </citation>
    <scope>NUCLEOTIDE SEQUENCE [LARGE SCALE GENOMIC DNA]</scope>
    <source>
        <strain evidence="1 2">NJ-3-1</strain>
    </source>
</reference>
<dbReference type="OrthoDB" id="261339at2157"/>
<keyword evidence="2" id="KW-1185">Reference proteome</keyword>
<dbReference type="Proteomes" id="UP000509626">
    <property type="component" value="Chromosome"/>
</dbReference>